<comment type="caution">
    <text evidence="7">The sequence shown here is derived from an EMBL/GenBank/DDBJ whole genome shotgun (WGS) entry which is preliminary data.</text>
</comment>
<keyword evidence="8" id="KW-1185">Reference proteome</keyword>
<evidence type="ECO:0000256" key="3">
    <source>
        <dbReference type="ARBA" id="ARBA00022448"/>
    </source>
</evidence>
<feature type="domain" description="Fe/B12 periplasmic-binding" evidence="6">
    <location>
        <begin position="64"/>
        <end position="333"/>
    </location>
</feature>
<sequence>MHTTMSRRRALAAGAVSVALLVSACAGDGSAPEDSPGAGDASGAFPVTIQHRYGATTIESEPKRVVTVGLTEQDALLALGIVPVATTRWLGDDPGAVGAWARDELGEAQPPEVLDDTGGVQFEKVAAQRPDLIVGIYSSLTKEDYEKLSQIAPTIAPPEGYPDFGVPWQEVTKTVGKAVGRAGEADRLVGDVERRLAEARRAHPEFAGATALVATVFDGYWVYGSDDPRTRTLTALGFRLPEEVDKAIGDQFGANISRERVDLLDTDAIVWLLADGDAKLREDAAYQNLRVVEEGRQVFIDDGSDYGKAVSFVSVLSLPYVLDRLVPQLAAAVDGDPGTEVGAP</sequence>
<accession>A0A2T0LND7</accession>
<dbReference type="RefSeq" id="WP_106181354.1">
    <property type="nucleotide sequence ID" value="NZ_PVNH01000011.1"/>
</dbReference>
<dbReference type="GO" id="GO:1901678">
    <property type="term" value="P:iron coordination entity transport"/>
    <property type="evidence" value="ECO:0007669"/>
    <property type="project" value="UniProtKB-ARBA"/>
</dbReference>
<evidence type="ECO:0000259" key="6">
    <source>
        <dbReference type="PROSITE" id="PS50983"/>
    </source>
</evidence>
<dbReference type="InterPro" id="IPR051313">
    <property type="entry name" value="Bact_iron-sidero_bind"/>
</dbReference>
<name>A0A2T0LND7_9PSEU</name>
<dbReference type="Proteomes" id="UP000238362">
    <property type="component" value="Unassembled WGS sequence"/>
</dbReference>
<proteinExistence type="inferred from homology"/>
<dbReference type="SUPFAM" id="SSF53807">
    <property type="entry name" value="Helical backbone' metal receptor"/>
    <property type="match status" value="1"/>
</dbReference>
<reference evidence="7 8" key="1">
    <citation type="submission" date="2018-03" db="EMBL/GenBank/DDBJ databases">
        <title>Genomic Encyclopedia of Type Strains, Phase III (KMG-III): the genomes of soil and plant-associated and newly described type strains.</title>
        <authorList>
            <person name="Whitman W."/>
        </authorList>
    </citation>
    <scope>NUCLEOTIDE SEQUENCE [LARGE SCALE GENOMIC DNA]</scope>
    <source>
        <strain evidence="7 8">CGMCC 4.7125</strain>
    </source>
</reference>
<feature type="chain" id="PRO_5038709387" evidence="5">
    <location>
        <begin position="27"/>
        <end position="344"/>
    </location>
</feature>
<keyword evidence="4 5" id="KW-0732">Signal</keyword>
<dbReference type="CDD" id="cd01146">
    <property type="entry name" value="FhuD"/>
    <property type="match status" value="1"/>
</dbReference>
<evidence type="ECO:0000256" key="1">
    <source>
        <dbReference type="ARBA" id="ARBA00004196"/>
    </source>
</evidence>
<dbReference type="AlphaFoldDB" id="A0A2T0LND7"/>
<keyword evidence="3" id="KW-0813">Transport</keyword>
<evidence type="ECO:0000256" key="2">
    <source>
        <dbReference type="ARBA" id="ARBA00008814"/>
    </source>
</evidence>
<protein>
    <submittedName>
        <fullName evidence="7">Iron complex transport system substrate-binding protein</fullName>
    </submittedName>
</protein>
<dbReference type="Gene3D" id="3.40.50.1980">
    <property type="entry name" value="Nitrogenase molybdenum iron protein domain"/>
    <property type="match status" value="2"/>
</dbReference>
<gene>
    <name evidence="7" type="ORF">B0I33_111218</name>
</gene>
<evidence type="ECO:0000313" key="7">
    <source>
        <dbReference type="EMBL" id="PRX44704.1"/>
    </source>
</evidence>
<evidence type="ECO:0000256" key="5">
    <source>
        <dbReference type="SAM" id="SignalP"/>
    </source>
</evidence>
<dbReference type="PROSITE" id="PS51257">
    <property type="entry name" value="PROKAR_LIPOPROTEIN"/>
    <property type="match status" value="1"/>
</dbReference>
<dbReference type="PANTHER" id="PTHR30532:SF24">
    <property type="entry name" value="FERRIC ENTEROBACTIN-BINDING PERIPLASMIC PROTEIN FEPB"/>
    <property type="match status" value="1"/>
</dbReference>
<dbReference type="InterPro" id="IPR006311">
    <property type="entry name" value="TAT_signal"/>
</dbReference>
<dbReference type="PROSITE" id="PS50983">
    <property type="entry name" value="FE_B12_PBP"/>
    <property type="match status" value="1"/>
</dbReference>
<evidence type="ECO:0000313" key="8">
    <source>
        <dbReference type="Proteomes" id="UP000238362"/>
    </source>
</evidence>
<comment type="similarity">
    <text evidence="2">Belongs to the bacterial solute-binding protein 8 family.</text>
</comment>
<dbReference type="GO" id="GO:0030288">
    <property type="term" value="C:outer membrane-bounded periplasmic space"/>
    <property type="evidence" value="ECO:0007669"/>
    <property type="project" value="TreeGrafter"/>
</dbReference>
<dbReference type="PANTHER" id="PTHR30532">
    <property type="entry name" value="IRON III DICITRATE-BINDING PERIPLASMIC PROTEIN"/>
    <property type="match status" value="1"/>
</dbReference>
<dbReference type="Pfam" id="PF01497">
    <property type="entry name" value="Peripla_BP_2"/>
    <property type="match status" value="1"/>
</dbReference>
<evidence type="ECO:0000256" key="4">
    <source>
        <dbReference type="ARBA" id="ARBA00022729"/>
    </source>
</evidence>
<organism evidence="7 8">
    <name type="scientific">Prauserella shujinwangii</name>
    <dbReference type="NCBI Taxonomy" id="1453103"/>
    <lineage>
        <taxon>Bacteria</taxon>
        <taxon>Bacillati</taxon>
        <taxon>Actinomycetota</taxon>
        <taxon>Actinomycetes</taxon>
        <taxon>Pseudonocardiales</taxon>
        <taxon>Pseudonocardiaceae</taxon>
        <taxon>Prauserella</taxon>
    </lineage>
</organism>
<dbReference type="EMBL" id="PVNH01000011">
    <property type="protein sequence ID" value="PRX44704.1"/>
    <property type="molecule type" value="Genomic_DNA"/>
</dbReference>
<dbReference type="InterPro" id="IPR002491">
    <property type="entry name" value="ABC_transptr_periplasmic_BD"/>
</dbReference>
<feature type="signal peptide" evidence="5">
    <location>
        <begin position="1"/>
        <end position="26"/>
    </location>
</feature>
<comment type="subcellular location">
    <subcellularLocation>
        <location evidence="1">Cell envelope</location>
    </subcellularLocation>
</comment>
<dbReference type="PROSITE" id="PS51318">
    <property type="entry name" value="TAT"/>
    <property type="match status" value="1"/>
</dbReference>
<dbReference type="OrthoDB" id="1846031at2"/>